<accession>A0A392LWR9</accession>
<dbReference type="InterPro" id="IPR012337">
    <property type="entry name" value="RNaseH-like_sf"/>
</dbReference>
<evidence type="ECO:0000313" key="4">
    <source>
        <dbReference type="Proteomes" id="UP000265520"/>
    </source>
</evidence>
<dbReference type="EMBL" id="LXQA010000097">
    <property type="protein sequence ID" value="MCH79413.1"/>
    <property type="molecule type" value="Genomic_DNA"/>
</dbReference>
<evidence type="ECO:0000259" key="1">
    <source>
        <dbReference type="Pfam" id="PF13456"/>
    </source>
</evidence>
<feature type="domain" description="RNase H type-1" evidence="1">
    <location>
        <begin position="370"/>
        <end position="486"/>
    </location>
</feature>
<reference evidence="3 4" key="1">
    <citation type="journal article" date="2018" name="Front. Plant Sci.">
        <title>Red Clover (Trifolium pratense) and Zigzag Clover (T. medium) - A Picture of Genomic Similarities and Differences.</title>
        <authorList>
            <person name="Dluhosova J."/>
            <person name="Istvanek J."/>
            <person name="Nedelnik J."/>
            <person name="Repkova J."/>
        </authorList>
    </citation>
    <scope>NUCLEOTIDE SEQUENCE [LARGE SCALE GENOMIC DNA]</scope>
    <source>
        <strain evidence="4">cv. 10/8</strain>
        <tissue evidence="3">Leaf</tissue>
    </source>
</reference>
<dbReference type="Pfam" id="PF13456">
    <property type="entry name" value="RVT_3"/>
    <property type="match status" value="1"/>
</dbReference>
<gene>
    <name evidence="3" type="ORF">A2U01_0000162</name>
</gene>
<dbReference type="AlphaFoldDB" id="A0A392LWR9"/>
<sequence length="523" mass="59813">MDEGGLGLRSLISINEAVNLKLCWEFLNTDEDWAHILRSRVLRGQKAINHHIFSSLWSSIKSEMSVIKENSCWKVGTGHNINLWNDPWCGVPLAQSLHIHQSVINGLLQQVSDIILNQQWHIPPSLNHMFPNLKNLVHHITLPVDCSSDQLCWNHSSSGTISWKLAYEFKRKKLITRHWARSIWSNDIPPSKSLLVWRLMHDKLPTDEKLMERGFNLPSMCSICHKFAESTFHLFFECTFAQSIWCWFASVLNTSLQFQSIEEIWHLWDNSWSPQCKLSIKAALIYLLNAIWSTRNNARFNSKVPVWKSAVAWILSNTSLTGNITKCVSSSSIKDFMILKSLNITIHPPLPPLVKEVVWHPPLEHWVKCNTDGAANNLTSSCAGIFRNHNADFLCGFAENTGLKSAFMAELCGAMKAIELAHNRNWSNLWLESDSSLVVKALSSTSLVSWELSNRWLNCTRITRNMNFVVSNVYREGNQCADRLTNIGLGLDSFTFWNEIPPHIASFFVDNRLGKPSFRFVRM</sequence>
<dbReference type="Pfam" id="PF13966">
    <property type="entry name" value="zf-RVT"/>
    <property type="match status" value="1"/>
</dbReference>
<dbReference type="Gene3D" id="3.30.420.10">
    <property type="entry name" value="Ribonuclease H-like superfamily/Ribonuclease H"/>
    <property type="match status" value="1"/>
</dbReference>
<protein>
    <submittedName>
        <fullName evidence="3">Ribonuclease H protein</fullName>
    </submittedName>
</protein>
<dbReference type="InterPro" id="IPR002156">
    <property type="entry name" value="RNaseH_domain"/>
</dbReference>
<dbReference type="PANTHER" id="PTHR47723">
    <property type="entry name" value="OS05G0353850 PROTEIN"/>
    <property type="match status" value="1"/>
</dbReference>
<dbReference type="PANTHER" id="PTHR47723:SF23">
    <property type="entry name" value="REVERSE TRANSCRIPTASE-LIKE PROTEIN"/>
    <property type="match status" value="1"/>
</dbReference>
<dbReference type="GO" id="GO:0003676">
    <property type="term" value="F:nucleic acid binding"/>
    <property type="evidence" value="ECO:0007669"/>
    <property type="project" value="InterPro"/>
</dbReference>
<dbReference type="Proteomes" id="UP000265520">
    <property type="component" value="Unassembled WGS sequence"/>
</dbReference>
<dbReference type="GO" id="GO:0004523">
    <property type="term" value="F:RNA-DNA hybrid ribonuclease activity"/>
    <property type="evidence" value="ECO:0007669"/>
    <property type="project" value="InterPro"/>
</dbReference>
<organism evidence="3 4">
    <name type="scientific">Trifolium medium</name>
    <dbReference type="NCBI Taxonomy" id="97028"/>
    <lineage>
        <taxon>Eukaryota</taxon>
        <taxon>Viridiplantae</taxon>
        <taxon>Streptophyta</taxon>
        <taxon>Embryophyta</taxon>
        <taxon>Tracheophyta</taxon>
        <taxon>Spermatophyta</taxon>
        <taxon>Magnoliopsida</taxon>
        <taxon>eudicotyledons</taxon>
        <taxon>Gunneridae</taxon>
        <taxon>Pentapetalae</taxon>
        <taxon>rosids</taxon>
        <taxon>fabids</taxon>
        <taxon>Fabales</taxon>
        <taxon>Fabaceae</taxon>
        <taxon>Papilionoideae</taxon>
        <taxon>50 kb inversion clade</taxon>
        <taxon>NPAAA clade</taxon>
        <taxon>Hologalegina</taxon>
        <taxon>IRL clade</taxon>
        <taxon>Trifolieae</taxon>
        <taxon>Trifolium</taxon>
    </lineage>
</organism>
<evidence type="ECO:0000313" key="3">
    <source>
        <dbReference type="EMBL" id="MCH79413.1"/>
    </source>
</evidence>
<name>A0A392LWR9_9FABA</name>
<dbReference type="InterPro" id="IPR044730">
    <property type="entry name" value="RNase_H-like_dom_plant"/>
</dbReference>
<dbReference type="CDD" id="cd06222">
    <property type="entry name" value="RNase_H_like"/>
    <property type="match status" value="1"/>
</dbReference>
<keyword evidence="4" id="KW-1185">Reference proteome</keyword>
<evidence type="ECO:0000259" key="2">
    <source>
        <dbReference type="Pfam" id="PF13966"/>
    </source>
</evidence>
<dbReference type="InterPro" id="IPR053151">
    <property type="entry name" value="RNase_H-like"/>
</dbReference>
<comment type="caution">
    <text evidence="3">The sequence shown here is derived from an EMBL/GenBank/DDBJ whole genome shotgun (WGS) entry which is preliminary data.</text>
</comment>
<dbReference type="SUPFAM" id="SSF53098">
    <property type="entry name" value="Ribonuclease H-like"/>
    <property type="match status" value="1"/>
</dbReference>
<proteinExistence type="predicted"/>
<feature type="domain" description="Reverse transcriptase zinc-binding" evidence="2">
    <location>
        <begin position="164"/>
        <end position="245"/>
    </location>
</feature>
<dbReference type="InterPro" id="IPR036397">
    <property type="entry name" value="RNaseH_sf"/>
</dbReference>
<dbReference type="InterPro" id="IPR026960">
    <property type="entry name" value="RVT-Znf"/>
</dbReference>